<evidence type="ECO:0000259" key="1">
    <source>
        <dbReference type="Pfam" id="PF00910"/>
    </source>
</evidence>
<dbReference type="RefSeq" id="WP_101853976.1">
    <property type="nucleotide sequence ID" value="NZ_CP015496.1"/>
</dbReference>
<dbReference type="GO" id="GO:0003916">
    <property type="term" value="F:DNA topoisomerase activity"/>
    <property type="evidence" value="ECO:0007669"/>
    <property type="project" value="InterPro"/>
</dbReference>
<feature type="domain" description="Plasmid replication protein origin binding" evidence="2">
    <location>
        <begin position="3"/>
        <end position="125"/>
    </location>
</feature>
<dbReference type="EMBL" id="CP015496">
    <property type="protein sequence ID" value="AUI74873.1"/>
    <property type="molecule type" value="Genomic_DNA"/>
</dbReference>
<feature type="domain" description="Helicase superfamily 3 single-stranded DNA/RNA virus" evidence="1">
    <location>
        <begin position="204"/>
        <end position="266"/>
    </location>
</feature>
<accession>A0AAU8XVV5</accession>
<dbReference type="Gene3D" id="3.40.1310.30">
    <property type="match status" value="1"/>
</dbReference>
<proteinExistence type="predicted"/>
<evidence type="ECO:0000313" key="3">
    <source>
        <dbReference type="EMBL" id="AUI74873.1"/>
    </source>
</evidence>
<dbReference type="InterPro" id="IPR002631">
    <property type="entry name" value="Plasmid_rep_OBD"/>
</dbReference>
<sequence>MKKEPRARQFMYVQDLDHLKIKESDLSKVLKKSGALEWAYIDHDKDPKKDQEGKIIRPHIHAVLKYENPQKLSTIANLFNDQTQYVDIWKGRIANAYSYLLHETEEAREQGKHVYKDTEVVASFDFPARMKSIRAKISKSPKYISSLINQYAEGKIQYHDLEDQIGISQLARRKKLIDQIDELKADKEHEEWLKKFKGKPMHTLWLYGEAGVGKTRYAEYLLRKKKYVILGSSRDYFQDYNGEYFIILNDLRPNDFNYSDLLRILDPYQHDKAAVSRYRDKKLSAEEILITTPYAPKDFYRNTKIDDRQIDTIDQLLRRIQPIHVTPKFIKRRLKIKRPKYTDQDNT</sequence>
<reference evidence="4" key="1">
    <citation type="submission" date="2016-05" db="EMBL/GenBank/DDBJ databases">
        <title>Genome sequence of Lactobacillus helveticus FAM8105.</title>
        <authorList>
            <person name="Ahrens C."/>
            <person name="Schmid M."/>
        </authorList>
    </citation>
    <scope>NUCLEOTIDE SEQUENCE [LARGE SCALE GENOMIC DNA]</scope>
    <source>
        <strain evidence="4">FAM8105</strain>
    </source>
</reference>
<dbReference type="GO" id="GO:0006260">
    <property type="term" value="P:DNA replication"/>
    <property type="evidence" value="ECO:0007669"/>
    <property type="project" value="InterPro"/>
</dbReference>
<dbReference type="Gene3D" id="3.40.50.300">
    <property type="entry name" value="P-loop containing nucleotide triphosphate hydrolases"/>
    <property type="match status" value="1"/>
</dbReference>
<dbReference type="GO" id="GO:0003677">
    <property type="term" value="F:DNA binding"/>
    <property type="evidence" value="ECO:0007669"/>
    <property type="project" value="InterPro"/>
</dbReference>
<dbReference type="GO" id="GO:0003724">
    <property type="term" value="F:RNA helicase activity"/>
    <property type="evidence" value="ECO:0007669"/>
    <property type="project" value="InterPro"/>
</dbReference>
<evidence type="ECO:0000313" key="4">
    <source>
        <dbReference type="Proteomes" id="UP000234562"/>
    </source>
</evidence>
<gene>
    <name evidence="3" type="ORF">Lh8105_09060</name>
</gene>
<dbReference type="Proteomes" id="UP000234562">
    <property type="component" value="Chromosome"/>
</dbReference>
<protein>
    <submittedName>
        <fullName evidence="3">Replication initiation protein</fullName>
    </submittedName>
</protein>
<evidence type="ECO:0000259" key="2">
    <source>
        <dbReference type="Pfam" id="PF01719"/>
    </source>
</evidence>
<dbReference type="InterPro" id="IPR000605">
    <property type="entry name" value="Helicase_SF3_ssDNA/RNA_vir"/>
</dbReference>
<dbReference type="Pfam" id="PF00910">
    <property type="entry name" value="RNA_helicase"/>
    <property type="match status" value="1"/>
</dbReference>
<organism evidence="3 4">
    <name type="scientific">Lactobacillus helveticus</name>
    <name type="common">Lactobacillus suntoryeus</name>
    <dbReference type="NCBI Taxonomy" id="1587"/>
    <lineage>
        <taxon>Bacteria</taxon>
        <taxon>Bacillati</taxon>
        <taxon>Bacillota</taxon>
        <taxon>Bacilli</taxon>
        <taxon>Lactobacillales</taxon>
        <taxon>Lactobacillaceae</taxon>
        <taxon>Lactobacillus</taxon>
    </lineage>
</organism>
<dbReference type="SUPFAM" id="SSF52540">
    <property type="entry name" value="P-loop containing nucleoside triphosphate hydrolases"/>
    <property type="match status" value="1"/>
</dbReference>
<dbReference type="Pfam" id="PF01719">
    <property type="entry name" value="Rep_OBD"/>
    <property type="match status" value="1"/>
</dbReference>
<dbReference type="GO" id="GO:0005727">
    <property type="term" value="C:extrachromosomal circular DNA"/>
    <property type="evidence" value="ECO:0007669"/>
    <property type="project" value="InterPro"/>
</dbReference>
<name>A0AAU8XVV5_LACHE</name>
<dbReference type="AlphaFoldDB" id="A0AAU8XVV5"/>
<dbReference type="InterPro" id="IPR027417">
    <property type="entry name" value="P-loop_NTPase"/>
</dbReference>
<dbReference type="GO" id="GO:0003723">
    <property type="term" value="F:RNA binding"/>
    <property type="evidence" value="ECO:0007669"/>
    <property type="project" value="InterPro"/>
</dbReference>